<evidence type="ECO:0000256" key="4">
    <source>
        <dbReference type="ARBA" id="ARBA00022692"/>
    </source>
</evidence>
<comment type="caution">
    <text evidence="9">The sequence shown here is derived from an EMBL/GenBank/DDBJ whole genome shotgun (WGS) entry which is preliminary data.</text>
</comment>
<dbReference type="Proteomes" id="UP000218083">
    <property type="component" value="Unassembled WGS sequence"/>
</dbReference>
<evidence type="ECO:0000256" key="2">
    <source>
        <dbReference type="ARBA" id="ARBA00022448"/>
    </source>
</evidence>
<evidence type="ECO:0000256" key="3">
    <source>
        <dbReference type="ARBA" id="ARBA00022475"/>
    </source>
</evidence>
<feature type="domain" description="ABC transmembrane type-1" evidence="8">
    <location>
        <begin position="97"/>
        <end position="330"/>
    </location>
</feature>
<dbReference type="GO" id="GO:0005886">
    <property type="term" value="C:plasma membrane"/>
    <property type="evidence" value="ECO:0007669"/>
    <property type="project" value="UniProtKB-SubCell"/>
</dbReference>
<dbReference type="InterPro" id="IPR000515">
    <property type="entry name" value="MetI-like"/>
</dbReference>
<evidence type="ECO:0000259" key="8">
    <source>
        <dbReference type="PROSITE" id="PS50928"/>
    </source>
</evidence>
<evidence type="ECO:0000256" key="1">
    <source>
        <dbReference type="ARBA" id="ARBA00004651"/>
    </source>
</evidence>
<evidence type="ECO:0000256" key="6">
    <source>
        <dbReference type="ARBA" id="ARBA00023136"/>
    </source>
</evidence>
<protein>
    <submittedName>
        <fullName evidence="9">Peptide ABC transporter permease</fullName>
    </submittedName>
</protein>
<dbReference type="Gene3D" id="1.10.3720.10">
    <property type="entry name" value="MetI-like"/>
    <property type="match status" value="1"/>
</dbReference>
<feature type="transmembrane region" description="Helical" evidence="7">
    <location>
        <begin position="103"/>
        <end position="124"/>
    </location>
</feature>
<dbReference type="Pfam" id="PF00528">
    <property type="entry name" value="BPD_transp_1"/>
    <property type="match status" value="1"/>
</dbReference>
<dbReference type="InterPro" id="IPR035906">
    <property type="entry name" value="MetI-like_sf"/>
</dbReference>
<name>A0A2A2FIT5_9EURY</name>
<keyword evidence="5 7" id="KW-1133">Transmembrane helix</keyword>
<organism evidence="9 10">
    <name type="scientific">Halorubrum salipaludis</name>
    <dbReference type="NCBI Taxonomy" id="2032630"/>
    <lineage>
        <taxon>Archaea</taxon>
        <taxon>Methanobacteriati</taxon>
        <taxon>Methanobacteriota</taxon>
        <taxon>Stenosarchaea group</taxon>
        <taxon>Halobacteria</taxon>
        <taxon>Halobacteriales</taxon>
        <taxon>Haloferacaceae</taxon>
        <taxon>Halorubrum</taxon>
    </lineage>
</organism>
<evidence type="ECO:0000313" key="9">
    <source>
        <dbReference type="EMBL" id="PAU85366.1"/>
    </source>
</evidence>
<sequence length="339" mass="36496">MALGRFLLKRGIQGVLVVWGVVTAVFLLRFITPGDPVTFVAPLDASPELRARIAAELGLDQPLYVQYVDYVGGLLQGDMGYSYLRGTEASTIVFARVPATVELAVAATVVAVVIAIPLGVISATRRREPADYGATLFSLVGISTPNFWLGIMLILVLSVEFGLFPTSRRPIGFFEAFAFLVTVENGLAAPMDVGAFLDGLGTWLWHIALPAVTLGTYFTALITRLTRSGMIEELGQPYVRAARAKGLPESLIQYKHALQNTLIPIVTVLGLQLGTLIGGAVITEAVFSWPGLGTLVIDSINVRDWPLIQGSLIVIGTGFVLINIFVDALYAYLNPRVVH</sequence>
<dbReference type="AlphaFoldDB" id="A0A2A2FIT5"/>
<dbReference type="OrthoDB" id="44105at2157"/>
<comment type="similarity">
    <text evidence="7">Belongs to the binding-protein-dependent transport system permease family.</text>
</comment>
<dbReference type="EMBL" id="NSKC01000001">
    <property type="protein sequence ID" value="PAU85366.1"/>
    <property type="molecule type" value="Genomic_DNA"/>
</dbReference>
<accession>A0A2A2FIT5</accession>
<feature type="transmembrane region" description="Helical" evidence="7">
    <location>
        <begin position="12"/>
        <end position="31"/>
    </location>
</feature>
<proteinExistence type="inferred from homology"/>
<dbReference type="RefSeq" id="WP_095635482.1">
    <property type="nucleotide sequence ID" value="NZ_NSKC01000001.1"/>
</dbReference>
<gene>
    <name evidence="9" type="ORF">CK500_01465</name>
</gene>
<evidence type="ECO:0000256" key="5">
    <source>
        <dbReference type="ARBA" id="ARBA00022989"/>
    </source>
</evidence>
<keyword evidence="10" id="KW-1185">Reference proteome</keyword>
<dbReference type="Pfam" id="PF19300">
    <property type="entry name" value="BPD_transp_1_N"/>
    <property type="match status" value="1"/>
</dbReference>
<dbReference type="CDD" id="cd06261">
    <property type="entry name" value="TM_PBP2"/>
    <property type="match status" value="1"/>
</dbReference>
<keyword evidence="6 7" id="KW-0472">Membrane</keyword>
<keyword evidence="2 7" id="KW-0813">Transport</keyword>
<comment type="subcellular location">
    <subcellularLocation>
        <location evidence="1 7">Cell membrane</location>
        <topology evidence="1 7">Multi-pass membrane protein</topology>
    </subcellularLocation>
</comment>
<dbReference type="InterPro" id="IPR045621">
    <property type="entry name" value="BPD_transp_1_N"/>
</dbReference>
<keyword evidence="4 7" id="KW-0812">Transmembrane</keyword>
<dbReference type="SUPFAM" id="SSF161098">
    <property type="entry name" value="MetI-like"/>
    <property type="match status" value="1"/>
</dbReference>
<dbReference type="GO" id="GO:0055085">
    <property type="term" value="P:transmembrane transport"/>
    <property type="evidence" value="ECO:0007669"/>
    <property type="project" value="InterPro"/>
</dbReference>
<feature type="transmembrane region" description="Helical" evidence="7">
    <location>
        <begin position="262"/>
        <end position="287"/>
    </location>
</feature>
<evidence type="ECO:0000313" key="10">
    <source>
        <dbReference type="Proteomes" id="UP000218083"/>
    </source>
</evidence>
<dbReference type="PROSITE" id="PS50928">
    <property type="entry name" value="ABC_TM1"/>
    <property type="match status" value="1"/>
</dbReference>
<dbReference type="PANTHER" id="PTHR43163:SF6">
    <property type="entry name" value="DIPEPTIDE TRANSPORT SYSTEM PERMEASE PROTEIN DPPB-RELATED"/>
    <property type="match status" value="1"/>
</dbReference>
<keyword evidence="3" id="KW-1003">Cell membrane</keyword>
<feature type="transmembrane region" description="Helical" evidence="7">
    <location>
        <begin position="136"/>
        <end position="159"/>
    </location>
</feature>
<feature type="transmembrane region" description="Helical" evidence="7">
    <location>
        <begin position="203"/>
        <end position="222"/>
    </location>
</feature>
<reference evidence="9 10" key="1">
    <citation type="submission" date="2017-08" db="EMBL/GenBank/DDBJ databases">
        <title>The strain WRN001 was isolated from Binhai saline alkaline soil, Tianjin, China.</title>
        <authorList>
            <person name="Liu D."/>
            <person name="Zhang G."/>
        </authorList>
    </citation>
    <scope>NUCLEOTIDE SEQUENCE [LARGE SCALE GENOMIC DNA]</scope>
    <source>
        <strain evidence="9 10">WN019</strain>
    </source>
</reference>
<evidence type="ECO:0000256" key="7">
    <source>
        <dbReference type="RuleBase" id="RU363032"/>
    </source>
</evidence>
<feature type="transmembrane region" description="Helical" evidence="7">
    <location>
        <begin position="307"/>
        <end position="333"/>
    </location>
</feature>
<dbReference type="PANTHER" id="PTHR43163">
    <property type="entry name" value="DIPEPTIDE TRANSPORT SYSTEM PERMEASE PROTEIN DPPB-RELATED"/>
    <property type="match status" value="1"/>
</dbReference>